<name>A0A0A9E5B5_ARUDO</name>
<reference evidence="1" key="2">
    <citation type="journal article" date="2015" name="Data Brief">
        <title>Shoot transcriptome of the giant reed, Arundo donax.</title>
        <authorList>
            <person name="Barrero R.A."/>
            <person name="Guerrero F.D."/>
            <person name="Moolhuijzen P."/>
            <person name="Goolsby J.A."/>
            <person name="Tidwell J."/>
            <person name="Bellgard S.E."/>
            <person name="Bellgard M.I."/>
        </authorList>
    </citation>
    <scope>NUCLEOTIDE SEQUENCE</scope>
    <source>
        <tissue evidence="1">Shoot tissue taken approximately 20 cm above the soil surface</tissue>
    </source>
</reference>
<evidence type="ECO:0000313" key="1">
    <source>
        <dbReference type="EMBL" id="JAD93075.1"/>
    </source>
</evidence>
<dbReference type="AlphaFoldDB" id="A0A0A9E5B5"/>
<reference evidence="1" key="1">
    <citation type="submission" date="2014-09" db="EMBL/GenBank/DDBJ databases">
        <authorList>
            <person name="Magalhaes I.L.F."/>
            <person name="Oliveira U."/>
            <person name="Santos F.R."/>
            <person name="Vidigal T.H.D.A."/>
            <person name="Brescovit A.D."/>
            <person name="Santos A.J."/>
        </authorList>
    </citation>
    <scope>NUCLEOTIDE SEQUENCE</scope>
    <source>
        <tissue evidence="1">Shoot tissue taken approximately 20 cm above the soil surface</tissue>
    </source>
</reference>
<organism evidence="1">
    <name type="scientific">Arundo donax</name>
    <name type="common">Giant reed</name>
    <name type="synonym">Donax arundinaceus</name>
    <dbReference type="NCBI Taxonomy" id="35708"/>
    <lineage>
        <taxon>Eukaryota</taxon>
        <taxon>Viridiplantae</taxon>
        <taxon>Streptophyta</taxon>
        <taxon>Embryophyta</taxon>
        <taxon>Tracheophyta</taxon>
        <taxon>Spermatophyta</taxon>
        <taxon>Magnoliopsida</taxon>
        <taxon>Liliopsida</taxon>
        <taxon>Poales</taxon>
        <taxon>Poaceae</taxon>
        <taxon>PACMAD clade</taxon>
        <taxon>Arundinoideae</taxon>
        <taxon>Arundineae</taxon>
        <taxon>Arundo</taxon>
    </lineage>
</organism>
<accession>A0A0A9E5B5</accession>
<proteinExistence type="predicted"/>
<dbReference type="EMBL" id="GBRH01204820">
    <property type="protein sequence ID" value="JAD93075.1"/>
    <property type="molecule type" value="Transcribed_RNA"/>
</dbReference>
<sequence length="56" mass="6531">MAELLLDKYKGHEIASMTKGSVWRCNDFSKALVYFQFWVQLLVGRVPFCIRTAKPH</sequence>
<protein>
    <submittedName>
        <fullName evidence="1">Uncharacterized protein</fullName>
    </submittedName>
</protein>